<dbReference type="EMBL" id="CM042015">
    <property type="protein sequence ID" value="KAI3708558.1"/>
    <property type="molecule type" value="Genomic_DNA"/>
</dbReference>
<name>A0ACB9AGR4_CICIN</name>
<reference evidence="2" key="1">
    <citation type="journal article" date="2022" name="Mol. Ecol. Resour.">
        <title>The genomes of chicory, endive, great burdock and yacon provide insights into Asteraceae palaeo-polyploidization history and plant inulin production.</title>
        <authorList>
            <person name="Fan W."/>
            <person name="Wang S."/>
            <person name="Wang H."/>
            <person name="Wang A."/>
            <person name="Jiang F."/>
            <person name="Liu H."/>
            <person name="Zhao H."/>
            <person name="Xu D."/>
            <person name="Zhang Y."/>
        </authorList>
    </citation>
    <scope>NUCLEOTIDE SEQUENCE [LARGE SCALE GENOMIC DNA]</scope>
    <source>
        <strain evidence="2">cv. Punajuju</strain>
    </source>
</reference>
<sequence>MSNYTCSLGYTVDLCPHTNLTVRRPSPTHVHLSYRTPPRTRTPFSSRSTHSRHSAAMKDFTPSLSTFNF</sequence>
<organism evidence="1 2">
    <name type="scientific">Cichorium intybus</name>
    <name type="common">Chicory</name>
    <dbReference type="NCBI Taxonomy" id="13427"/>
    <lineage>
        <taxon>Eukaryota</taxon>
        <taxon>Viridiplantae</taxon>
        <taxon>Streptophyta</taxon>
        <taxon>Embryophyta</taxon>
        <taxon>Tracheophyta</taxon>
        <taxon>Spermatophyta</taxon>
        <taxon>Magnoliopsida</taxon>
        <taxon>eudicotyledons</taxon>
        <taxon>Gunneridae</taxon>
        <taxon>Pentapetalae</taxon>
        <taxon>asterids</taxon>
        <taxon>campanulids</taxon>
        <taxon>Asterales</taxon>
        <taxon>Asteraceae</taxon>
        <taxon>Cichorioideae</taxon>
        <taxon>Cichorieae</taxon>
        <taxon>Cichoriinae</taxon>
        <taxon>Cichorium</taxon>
    </lineage>
</organism>
<proteinExistence type="predicted"/>
<gene>
    <name evidence="1" type="ORF">L2E82_37783</name>
</gene>
<protein>
    <submittedName>
        <fullName evidence="1">Uncharacterized protein</fullName>
    </submittedName>
</protein>
<keyword evidence="2" id="KW-1185">Reference proteome</keyword>
<reference evidence="1 2" key="2">
    <citation type="journal article" date="2022" name="Mol. Ecol. Resour.">
        <title>The genomes of chicory, endive, great burdock and yacon provide insights into Asteraceae paleo-polyploidization history and plant inulin production.</title>
        <authorList>
            <person name="Fan W."/>
            <person name="Wang S."/>
            <person name="Wang H."/>
            <person name="Wang A."/>
            <person name="Jiang F."/>
            <person name="Liu H."/>
            <person name="Zhao H."/>
            <person name="Xu D."/>
            <person name="Zhang Y."/>
        </authorList>
    </citation>
    <scope>NUCLEOTIDE SEQUENCE [LARGE SCALE GENOMIC DNA]</scope>
    <source>
        <strain evidence="2">cv. Punajuju</strain>
        <tissue evidence="1">Leaves</tissue>
    </source>
</reference>
<comment type="caution">
    <text evidence="1">The sequence shown here is derived from an EMBL/GenBank/DDBJ whole genome shotgun (WGS) entry which is preliminary data.</text>
</comment>
<evidence type="ECO:0000313" key="2">
    <source>
        <dbReference type="Proteomes" id="UP001055811"/>
    </source>
</evidence>
<dbReference type="Proteomes" id="UP001055811">
    <property type="component" value="Linkage Group LG07"/>
</dbReference>
<evidence type="ECO:0000313" key="1">
    <source>
        <dbReference type="EMBL" id="KAI3708558.1"/>
    </source>
</evidence>
<accession>A0ACB9AGR4</accession>